<feature type="compositionally biased region" description="Basic and acidic residues" evidence="1">
    <location>
        <begin position="804"/>
        <end position="824"/>
    </location>
</feature>
<feature type="compositionally biased region" description="Low complexity" evidence="1">
    <location>
        <begin position="92"/>
        <end position="108"/>
    </location>
</feature>
<feature type="compositionally biased region" description="Basic and acidic residues" evidence="1">
    <location>
        <begin position="855"/>
        <end position="874"/>
    </location>
</feature>
<keyword evidence="3" id="KW-1185">Reference proteome</keyword>
<feature type="compositionally biased region" description="Basic and acidic residues" evidence="1">
    <location>
        <begin position="1"/>
        <end position="10"/>
    </location>
</feature>
<evidence type="ECO:0000313" key="3">
    <source>
        <dbReference type="Proteomes" id="UP000729402"/>
    </source>
</evidence>
<dbReference type="PANTHER" id="PTHR35746:SF4">
    <property type="entry name" value="FK506-BINDING PROTEIN 2-1"/>
    <property type="match status" value="1"/>
</dbReference>
<sequence>MEGEEARRGNESLSGGHLCHLCGYQYPNANPSAKLRRSHRKNCRKMPAAEGEDPGAVAGQREEEEDAAEERNAGDGLLLGGEGGEPEGNGGASSSEANGGSASSGSAKGDADFMANKESAEHASPSGAEVQIINDDCSQTGLINSTNHSVEITEEGNKTNLQSAHANESENKVAEHCSEISPPAVGHLAEREDSLDEYQDASPFLHQSDFEAGAATVAHKPDFSIEEAKNLESTSLGASVAAEISVEMNGLWKDQFSGEPNMTDLSTHCKVGKEDECYSENSAPGLVEPTVKFENSDGFSGNVHCNNTYVVDSQPDKTSDYSELIGDVNGSTQLISDQESQSSRPRKVEDFMGDTMDSLYIMPEVSQSPEEAGSATVEFETANNSGIDFVETGDDLKLIDTVITLTDCSSQYKHDKDTSDVQLPVDNLCLGNSVCSVDSYQSDHVVKNKNMDPISDSVDEDVFSEDIKDSELGFSYEEKPKHVEQLVNIPEENSSVDKSNGFSDEEEVCNKEFGLEIARIDQVSAGQEHIALLMDQVLSSKNPFIQDDTRSDDLFELASESYHPETSDVAEYKQQGDSTSLPMDQLTVFDQISIAERQQHSVISDDHILAVSTTCENGCPVDTEDMSVSSSSDPTNISLHDASVNHSMQEDGEHKSCSDFVPSVFPAELGTMPTFQEINPLKTEDIHENMATEDMSTNDMTAAHNIDNIEEKKDAEDTNVKEMDSILIADGVDEEKLVDDTSAEMDAVRRKDDSEKKQADDTDKEMSAIQNLEEREQAKHTGAKGGGAAGSMENADSENQTEDTGAKDLKAEFKTDNADGEKQNNDASTEDMNEKEQAQDSHSKETNTIQSTANAEEKKHTEDPVGQEGNKENEEISLTGANQKNSERIHVPLKVLLAEASVETKEKKTSAKERVLSFRRRVSKDDSSSAKSGFPKGGADDKFWSSPARLPENNNSDKRPKERKQPWMPFICCHSVH</sequence>
<dbReference type="PANTHER" id="PTHR35746">
    <property type="entry name" value="PENTATRICOPEPTIDE REPEAT (PPR) SUPERFAMILY PROTEIN"/>
    <property type="match status" value="1"/>
</dbReference>
<proteinExistence type="predicted"/>
<feature type="compositionally biased region" description="Basic residues" evidence="1">
    <location>
        <begin position="34"/>
        <end position="44"/>
    </location>
</feature>
<feature type="region of interest" description="Disordered" evidence="1">
    <location>
        <begin position="1"/>
        <end position="133"/>
    </location>
</feature>
<organism evidence="2 3">
    <name type="scientific">Zizania palustris</name>
    <name type="common">Northern wild rice</name>
    <dbReference type="NCBI Taxonomy" id="103762"/>
    <lineage>
        <taxon>Eukaryota</taxon>
        <taxon>Viridiplantae</taxon>
        <taxon>Streptophyta</taxon>
        <taxon>Embryophyta</taxon>
        <taxon>Tracheophyta</taxon>
        <taxon>Spermatophyta</taxon>
        <taxon>Magnoliopsida</taxon>
        <taxon>Liliopsida</taxon>
        <taxon>Poales</taxon>
        <taxon>Poaceae</taxon>
        <taxon>BOP clade</taxon>
        <taxon>Oryzoideae</taxon>
        <taxon>Oryzeae</taxon>
        <taxon>Zizaniinae</taxon>
        <taxon>Zizania</taxon>
    </lineage>
</organism>
<feature type="compositionally biased region" description="Basic and acidic residues" evidence="1">
    <location>
        <begin position="955"/>
        <end position="965"/>
    </location>
</feature>
<evidence type="ECO:0000256" key="1">
    <source>
        <dbReference type="SAM" id="MobiDB-lite"/>
    </source>
</evidence>
<evidence type="ECO:0000313" key="2">
    <source>
        <dbReference type="EMBL" id="KAG8049737.1"/>
    </source>
</evidence>
<accession>A0A8J5RID3</accession>
<reference evidence="2" key="2">
    <citation type="submission" date="2021-02" db="EMBL/GenBank/DDBJ databases">
        <authorList>
            <person name="Kimball J.A."/>
            <person name="Haas M.W."/>
            <person name="Macchietto M."/>
            <person name="Kono T."/>
            <person name="Duquette J."/>
            <person name="Shao M."/>
        </authorList>
    </citation>
    <scope>NUCLEOTIDE SEQUENCE</scope>
    <source>
        <tissue evidence="2">Fresh leaf tissue</tissue>
    </source>
</reference>
<dbReference type="Proteomes" id="UP000729402">
    <property type="component" value="Unassembled WGS sequence"/>
</dbReference>
<name>A0A8J5RID3_ZIZPA</name>
<gene>
    <name evidence="2" type="ORF">GUJ93_ZPchr0009g1798</name>
</gene>
<dbReference type="OrthoDB" id="1939753at2759"/>
<protein>
    <submittedName>
        <fullName evidence="2">Uncharacterized protein</fullName>
    </submittedName>
</protein>
<comment type="caution">
    <text evidence="2">The sequence shown here is derived from an EMBL/GenBank/DDBJ whole genome shotgun (WGS) entry which is preliminary data.</text>
</comment>
<feature type="region of interest" description="Disordered" evidence="1">
    <location>
        <begin position="155"/>
        <end position="175"/>
    </location>
</feature>
<dbReference type="AlphaFoldDB" id="A0A8J5RID3"/>
<reference evidence="2" key="1">
    <citation type="journal article" date="2021" name="bioRxiv">
        <title>Whole Genome Assembly and Annotation of Northern Wild Rice, Zizania palustris L., Supports a Whole Genome Duplication in the Zizania Genus.</title>
        <authorList>
            <person name="Haas M."/>
            <person name="Kono T."/>
            <person name="Macchietto M."/>
            <person name="Millas R."/>
            <person name="McGilp L."/>
            <person name="Shao M."/>
            <person name="Duquette J."/>
            <person name="Hirsch C.N."/>
            <person name="Kimball J."/>
        </authorList>
    </citation>
    <scope>NUCLEOTIDE SEQUENCE</scope>
    <source>
        <tissue evidence="2">Fresh leaf tissue</tissue>
    </source>
</reference>
<feature type="compositionally biased region" description="Basic and acidic residues" evidence="1">
    <location>
        <begin position="902"/>
        <end position="916"/>
    </location>
</feature>
<feature type="compositionally biased region" description="Basic and acidic residues" evidence="1">
    <location>
        <begin position="746"/>
        <end position="779"/>
    </location>
</feature>
<dbReference type="EMBL" id="JAAALK010000289">
    <property type="protein sequence ID" value="KAG8049736.1"/>
    <property type="molecule type" value="Genomic_DNA"/>
</dbReference>
<feature type="compositionally biased region" description="Basic and acidic residues" evidence="1">
    <location>
        <begin position="832"/>
        <end position="845"/>
    </location>
</feature>
<dbReference type="EMBL" id="JAAALK010000289">
    <property type="protein sequence ID" value="KAG8049737.1"/>
    <property type="molecule type" value="Genomic_DNA"/>
</dbReference>
<feature type="region of interest" description="Disordered" evidence="1">
    <location>
        <begin position="737"/>
        <end position="969"/>
    </location>
</feature>
<feature type="compositionally biased region" description="Gly residues" evidence="1">
    <location>
        <begin position="77"/>
        <end position="91"/>
    </location>
</feature>